<dbReference type="SUPFAM" id="SSF47986">
    <property type="entry name" value="DEATH domain"/>
    <property type="match status" value="1"/>
</dbReference>
<dbReference type="CDD" id="cd01670">
    <property type="entry name" value="Death"/>
    <property type="match status" value="1"/>
</dbReference>
<name>A0AA89C518_PINIB</name>
<keyword evidence="3" id="KW-1185">Reference proteome</keyword>
<protein>
    <recommendedName>
        <fullName evidence="1">Death domain-containing protein</fullName>
    </recommendedName>
</protein>
<dbReference type="Proteomes" id="UP001186944">
    <property type="component" value="Unassembled WGS sequence"/>
</dbReference>
<organism evidence="2 3">
    <name type="scientific">Pinctada imbricata</name>
    <name type="common">Atlantic pearl-oyster</name>
    <name type="synonym">Pinctada martensii</name>
    <dbReference type="NCBI Taxonomy" id="66713"/>
    <lineage>
        <taxon>Eukaryota</taxon>
        <taxon>Metazoa</taxon>
        <taxon>Spiralia</taxon>
        <taxon>Lophotrochozoa</taxon>
        <taxon>Mollusca</taxon>
        <taxon>Bivalvia</taxon>
        <taxon>Autobranchia</taxon>
        <taxon>Pteriomorphia</taxon>
        <taxon>Pterioida</taxon>
        <taxon>Pterioidea</taxon>
        <taxon>Pteriidae</taxon>
        <taxon>Pinctada</taxon>
    </lineage>
</organism>
<dbReference type="Pfam" id="PF00531">
    <property type="entry name" value="Death"/>
    <property type="match status" value="1"/>
</dbReference>
<proteinExistence type="predicted"/>
<gene>
    <name evidence="2" type="ORF">FSP39_024505</name>
</gene>
<sequence length="782" mass="89089">DEISLLQSLITGTLDLTGRLRVIIRDQDNYTNEDVEKHSKDINGLQILFHNIVEIWSKVTDPERSNHKSEIMAEIMELSTDVASIFGEVMLIFLQRFELNIIPILRPVHGLFYGLSLHSKYNCLDKELLDSESANSTYSTMLSGIIQLLKSTKILMKRLKLEDDGSKMKKRMVQGNVTTFVTDVSKVVSCGLHTLEEGGLHELMHRMGSLCTDAFFAIGKTKGINEHLELGDGVTAVKPKKHLGDISHCDFERCPIESRQELISNITLNEGQTFISDVFYASNGAFQCSEKITLQCPIFHAAFPPSATIKVKTKCGEKWLDVGGDVIAGVCEFQARFMEAFVVVAGFRPYHREISPEGFTYFSDDDSRIRINFPENCFPRPCIVQFRLVMLNRARIFSYKESCPETCRTIRAISDVLIVKHDDDIVIGEPALIHMPIINDVDDYETEIVIFVRKDNGEIDLIPRPSAMRCESTGNCYTFQLDKFGGIAIGKVIRKFLRKHKASVINEFNLYYGTEHVCSIMTFMDKNLQQLGMIKLWVECIEKRFNKKALRRRASAGMFEVPGTRSPDVQVKDQDLIRIELGGTFDRIRELGYDQYYIIYLSSSDQNYRTFPVELRRDLKGRTSGILSFVRVTVGGKEECVHTTTIDTSRFLSNNPRIQTSHSETRENEVPLLSHQSLLILAGVIPCQLIEPLGVALGIEYEDILEIKIQNQPPVVTSYEILWKWRGKIANPEATDILVKALREINQNSIVETMIRVNKEKRGLTRNDFMYHHRQLAVKFLE</sequence>
<dbReference type="AlphaFoldDB" id="A0AA89C518"/>
<dbReference type="InterPro" id="IPR000488">
    <property type="entry name" value="Death_dom"/>
</dbReference>
<dbReference type="Gene3D" id="1.10.533.10">
    <property type="entry name" value="Death Domain, Fas"/>
    <property type="match status" value="1"/>
</dbReference>
<evidence type="ECO:0000313" key="2">
    <source>
        <dbReference type="EMBL" id="KAK3109164.1"/>
    </source>
</evidence>
<dbReference type="InterPro" id="IPR011029">
    <property type="entry name" value="DEATH-like_dom_sf"/>
</dbReference>
<dbReference type="PROSITE" id="PS50017">
    <property type="entry name" value="DEATH_DOMAIN"/>
    <property type="match status" value="1"/>
</dbReference>
<evidence type="ECO:0000259" key="1">
    <source>
        <dbReference type="PROSITE" id="PS50017"/>
    </source>
</evidence>
<accession>A0AA89C518</accession>
<dbReference type="EMBL" id="VSWD01000001">
    <property type="protein sequence ID" value="KAK3109164.1"/>
    <property type="molecule type" value="Genomic_DNA"/>
</dbReference>
<reference evidence="2" key="1">
    <citation type="submission" date="2019-08" db="EMBL/GenBank/DDBJ databases">
        <title>The improved chromosome-level genome for the pearl oyster Pinctada fucata martensii using PacBio sequencing and Hi-C.</title>
        <authorList>
            <person name="Zheng Z."/>
        </authorList>
    </citation>
    <scope>NUCLEOTIDE SEQUENCE</scope>
    <source>
        <strain evidence="2">ZZ-2019</strain>
        <tissue evidence="2">Adductor muscle</tissue>
    </source>
</reference>
<feature type="domain" description="Death" evidence="1">
    <location>
        <begin position="693"/>
        <end position="758"/>
    </location>
</feature>
<dbReference type="GO" id="GO:0007165">
    <property type="term" value="P:signal transduction"/>
    <property type="evidence" value="ECO:0007669"/>
    <property type="project" value="InterPro"/>
</dbReference>
<feature type="non-terminal residue" evidence="2">
    <location>
        <position position="1"/>
    </location>
</feature>
<evidence type="ECO:0000313" key="3">
    <source>
        <dbReference type="Proteomes" id="UP001186944"/>
    </source>
</evidence>
<comment type="caution">
    <text evidence="2">The sequence shown here is derived from an EMBL/GenBank/DDBJ whole genome shotgun (WGS) entry which is preliminary data.</text>
</comment>